<feature type="compositionally biased region" description="Pro residues" evidence="1">
    <location>
        <begin position="128"/>
        <end position="153"/>
    </location>
</feature>
<evidence type="ECO:0000313" key="3">
    <source>
        <dbReference type="Proteomes" id="UP001500851"/>
    </source>
</evidence>
<dbReference type="EMBL" id="BAAAOB010000002">
    <property type="protein sequence ID" value="GAA1793130.1"/>
    <property type="molecule type" value="Genomic_DNA"/>
</dbReference>
<name>A0ABN2LLU7_9MICO</name>
<feature type="compositionally biased region" description="Low complexity" evidence="1">
    <location>
        <begin position="48"/>
        <end position="59"/>
    </location>
</feature>
<evidence type="ECO:0000313" key="2">
    <source>
        <dbReference type="EMBL" id="GAA1793130.1"/>
    </source>
</evidence>
<feature type="compositionally biased region" description="Pro residues" evidence="1">
    <location>
        <begin position="85"/>
        <end position="109"/>
    </location>
</feature>
<feature type="region of interest" description="Disordered" evidence="1">
    <location>
        <begin position="123"/>
        <end position="188"/>
    </location>
</feature>
<feature type="region of interest" description="Disordered" evidence="1">
    <location>
        <begin position="259"/>
        <end position="278"/>
    </location>
</feature>
<keyword evidence="3" id="KW-1185">Reference proteome</keyword>
<organism evidence="2 3">
    <name type="scientific">Leucobacter iarius</name>
    <dbReference type="NCBI Taxonomy" id="333963"/>
    <lineage>
        <taxon>Bacteria</taxon>
        <taxon>Bacillati</taxon>
        <taxon>Actinomycetota</taxon>
        <taxon>Actinomycetes</taxon>
        <taxon>Micrococcales</taxon>
        <taxon>Microbacteriaceae</taxon>
        <taxon>Leucobacter</taxon>
    </lineage>
</organism>
<evidence type="ECO:0000256" key="1">
    <source>
        <dbReference type="SAM" id="MobiDB-lite"/>
    </source>
</evidence>
<feature type="compositionally biased region" description="Low complexity" evidence="1">
    <location>
        <begin position="154"/>
        <end position="168"/>
    </location>
</feature>
<reference evidence="2 3" key="1">
    <citation type="journal article" date="2019" name="Int. J. Syst. Evol. Microbiol.">
        <title>The Global Catalogue of Microorganisms (GCM) 10K type strain sequencing project: providing services to taxonomists for standard genome sequencing and annotation.</title>
        <authorList>
            <consortium name="The Broad Institute Genomics Platform"/>
            <consortium name="The Broad Institute Genome Sequencing Center for Infectious Disease"/>
            <person name="Wu L."/>
            <person name="Ma J."/>
        </authorList>
    </citation>
    <scope>NUCLEOTIDE SEQUENCE [LARGE SCALE GENOMIC DNA]</scope>
    <source>
        <strain evidence="2 3">JCM 14736</strain>
    </source>
</reference>
<gene>
    <name evidence="2" type="ORF">GCM10009768_22620</name>
</gene>
<feature type="compositionally biased region" description="Low complexity" evidence="1">
    <location>
        <begin position="68"/>
        <end position="82"/>
    </location>
</feature>
<comment type="caution">
    <text evidence="2">The sequence shown here is derived from an EMBL/GenBank/DDBJ whole genome shotgun (WGS) entry which is preliminary data.</text>
</comment>
<dbReference type="Proteomes" id="UP001500851">
    <property type="component" value="Unassembled WGS sequence"/>
</dbReference>
<feature type="compositionally biased region" description="Basic and acidic residues" evidence="1">
    <location>
        <begin position="268"/>
        <end position="278"/>
    </location>
</feature>
<dbReference type="RefSeq" id="WP_344032282.1">
    <property type="nucleotide sequence ID" value="NZ_BAAAOB010000002.1"/>
</dbReference>
<protein>
    <submittedName>
        <fullName evidence="2">Uncharacterized protein</fullName>
    </submittedName>
</protein>
<proteinExistence type="predicted"/>
<feature type="region of interest" description="Disordered" evidence="1">
    <location>
        <begin position="1"/>
        <end position="109"/>
    </location>
</feature>
<sequence>MAEEQDPEPWRIPTGLGAPQGLRPSPGIAPPGGLPEPQLSDWTGYEPADAADALAADAAEQVHEALGVDDVPAAPEPSAEVPTDPAAPPAPPAQPAQPAPVPAAPAAPPMQIPAAEMPAAPVPAAAAPVPPSTAPPAPTAPPVPTAPSVPPAPVAATPVSAASATAMPGPAPARARTPEGGPKPAATANPMKIVGWVGIGVLAIGAMSLIGSLTNDDGDPGADDSYTAIGADTPEGAVQEYLEALRDGDTVRAAELLSSPDPGVFEHPPLDPSEHPESRIDDVEADATVQEGDSGSVSVRYTMGGETVSTAMQVERTGDGWFITEGGTVFPEGQVLAGFPTTLNGEPIGGATPALMPGAYELGFETSDFSLPDDERTIVIRLSDAEVLSRIEATPQLTEAGTRRFTEALRSELDDCLAAGTPTTDCGMDVPEEDLPDGYAFEGELTRSLPQGFDAVLAAHPPELERVDGRLTGKIVLPAEFSANIELSIRSTADGTVRDGHLRDPVSSLRPSAYLAPGPVQLDWTEPDAA</sequence>
<accession>A0ABN2LLU7</accession>